<feature type="domain" description="Carbohydrate kinase FGGY C-terminal" evidence="6">
    <location>
        <begin position="285"/>
        <end position="442"/>
    </location>
</feature>
<dbReference type="InterPro" id="IPR018485">
    <property type="entry name" value="FGGY_C"/>
</dbReference>
<dbReference type="EMBL" id="BKZV01000003">
    <property type="protein sequence ID" value="GER83743.1"/>
    <property type="molecule type" value="Genomic_DNA"/>
</dbReference>
<evidence type="ECO:0000313" key="8">
    <source>
        <dbReference type="Proteomes" id="UP000334820"/>
    </source>
</evidence>
<keyword evidence="3 4" id="KW-0418">Kinase</keyword>
<keyword evidence="8" id="KW-1185">Reference proteome</keyword>
<dbReference type="Pfam" id="PF02782">
    <property type="entry name" value="FGGY_C"/>
    <property type="match status" value="1"/>
</dbReference>
<dbReference type="SUPFAM" id="SSF53067">
    <property type="entry name" value="Actin-like ATPase domain"/>
    <property type="match status" value="2"/>
</dbReference>
<accession>A0A5J4K827</accession>
<dbReference type="InterPro" id="IPR018483">
    <property type="entry name" value="Carb_kinase_FGGY_CS"/>
</dbReference>
<dbReference type="PANTHER" id="PTHR43095:SF5">
    <property type="entry name" value="XYLULOSE KINASE"/>
    <property type="match status" value="1"/>
</dbReference>
<dbReference type="InterPro" id="IPR000577">
    <property type="entry name" value="Carb_kinase_FGGY"/>
</dbReference>
<dbReference type="Proteomes" id="UP000334820">
    <property type="component" value="Unassembled WGS sequence"/>
</dbReference>
<feature type="domain" description="Carbohydrate kinase FGGY N-terminal" evidence="5">
    <location>
        <begin position="7"/>
        <end position="248"/>
    </location>
</feature>
<dbReference type="GO" id="GO:0016301">
    <property type="term" value="F:kinase activity"/>
    <property type="evidence" value="ECO:0007669"/>
    <property type="project" value="UniProtKB-KW"/>
</dbReference>
<protein>
    <submittedName>
        <fullName evidence="7">Carbohydrate kinase</fullName>
    </submittedName>
</protein>
<organism evidence="7 8">
    <name type="scientific">Thermogemmatispora aurantia</name>
    <dbReference type="NCBI Taxonomy" id="2045279"/>
    <lineage>
        <taxon>Bacteria</taxon>
        <taxon>Bacillati</taxon>
        <taxon>Chloroflexota</taxon>
        <taxon>Ktedonobacteria</taxon>
        <taxon>Thermogemmatisporales</taxon>
        <taxon>Thermogemmatisporaceae</taxon>
        <taxon>Thermogemmatispora</taxon>
    </lineage>
</organism>
<evidence type="ECO:0000256" key="4">
    <source>
        <dbReference type="RuleBase" id="RU003733"/>
    </source>
</evidence>
<evidence type="ECO:0000256" key="3">
    <source>
        <dbReference type="ARBA" id="ARBA00022777"/>
    </source>
</evidence>
<dbReference type="GO" id="GO:0016773">
    <property type="term" value="F:phosphotransferase activity, alcohol group as acceptor"/>
    <property type="evidence" value="ECO:0007669"/>
    <property type="project" value="InterPro"/>
</dbReference>
<dbReference type="AlphaFoldDB" id="A0A5J4K827"/>
<dbReference type="PROSITE" id="PS00445">
    <property type="entry name" value="FGGY_KINASES_2"/>
    <property type="match status" value="1"/>
</dbReference>
<evidence type="ECO:0000256" key="2">
    <source>
        <dbReference type="ARBA" id="ARBA00022679"/>
    </source>
</evidence>
<comment type="similarity">
    <text evidence="1 4">Belongs to the FGGY kinase family.</text>
</comment>
<evidence type="ECO:0000313" key="7">
    <source>
        <dbReference type="EMBL" id="GER83743.1"/>
    </source>
</evidence>
<evidence type="ECO:0000256" key="1">
    <source>
        <dbReference type="ARBA" id="ARBA00009156"/>
    </source>
</evidence>
<keyword evidence="2 4" id="KW-0808">Transferase</keyword>
<dbReference type="InterPro" id="IPR043129">
    <property type="entry name" value="ATPase_NBD"/>
</dbReference>
<dbReference type="GO" id="GO:0005975">
    <property type="term" value="P:carbohydrate metabolic process"/>
    <property type="evidence" value="ECO:0007669"/>
    <property type="project" value="InterPro"/>
</dbReference>
<dbReference type="InterPro" id="IPR050406">
    <property type="entry name" value="FGGY_Carb_Kinase"/>
</dbReference>
<dbReference type="Pfam" id="PF00370">
    <property type="entry name" value="FGGY_N"/>
    <property type="match status" value="1"/>
</dbReference>
<evidence type="ECO:0000259" key="6">
    <source>
        <dbReference type="Pfam" id="PF02782"/>
    </source>
</evidence>
<dbReference type="CDD" id="cd07804">
    <property type="entry name" value="ASKHA_NBD_FGGY_RrXK-like"/>
    <property type="match status" value="1"/>
</dbReference>
<gene>
    <name evidence="7" type="ORF">KTAU_23800</name>
</gene>
<sequence>MPTQKRYALGLDVGTTALKAVALERERGLVAQVERPHELRSPQPGWAEEDAEQWWQTCQEALRELLRQIPADEVAAIGVSGMVPAMVLLDSSGRPLRPAILQNDARSALEVEELQAAVNADEFFQVTGGVVNQQNIDPRWRWLLKHEPQVVARTVSLCGSYDFIVWRLTGQLSLEENWAVESALYDVRRRQWHQPYLDQAGIARSLLPPVHAPTEIVGGVSAAVAEATGLQAGTPVVAGSADHVAAALAAGLTQQGDILLKFGGAGDILYCSDQPEPDPHFYFDYHDIPGLTLINGCMAASGSLVKWFMTQLAPGCSLAQLDEEAAAVPAGADGVLALPYFLGEKTPIFDPMARGIFAGLMLHHRRAHLYRAVLEAVCYGFAHHLELLREAGRPIRRICAADGGSRSALWMQIAADVVGQPVTVVAGEAASALGVAYVAGMGAGLFDRWEEITRFIAQGPTYWPRAEQMALYQRGFFLYRDLYRRLQPLFPELAQLADVARLIQAQAEEDLSVRSSLNSAQTELNRERKP</sequence>
<dbReference type="RefSeq" id="WP_151728478.1">
    <property type="nucleotide sequence ID" value="NZ_BKZV01000003.1"/>
</dbReference>
<reference evidence="7 8" key="1">
    <citation type="journal article" date="2019" name="Int. J. Syst. Evol. Microbiol.">
        <title>Thermogemmatispora aurantia sp. nov. and Thermogemmatispora argillosa sp. nov., within the class Ktedonobacteria, and emended description of the genus Thermogemmatispora.</title>
        <authorList>
            <person name="Zheng Y."/>
            <person name="Wang C.M."/>
            <person name="Sakai Y."/>
            <person name="Abe K."/>
            <person name="Yokota A."/>
            <person name="Yabe S."/>
        </authorList>
    </citation>
    <scope>NUCLEOTIDE SEQUENCE [LARGE SCALE GENOMIC DNA]</scope>
    <source>
        <strain evidence="7 8">A1-2</strain>
    </source>
</reference>
<dbReference type="PIRSF" id="PIRSF000538">
    <property type="entry name" value="GlpK"/>
    <property type="match status" value="1"/>
</dbReference>
<evidence type="ECO:0000259" key="5">
    <source>
        <dbReference type="Pfam" id="PF00370"/>
    </source>
</evidence>
<dbReference type="Gene3D" id="3.30.420.40">
    <property type="match status" value="2"/>
</dbReference>
<comment type="caution">
    <text evidence="7">The sequence shown here is derived from an EMBL/GenBank/DDBJ whole genome shotgun (WGS) entry which is preliminary data.</text>
</comment>
<proteinExistence type="inferred from homology"/>
<dbReference type="PANTHER" id="PTHR43095">
    <property type="entry name" value="SUGAR KINASE"/>
    <property type="match status" value="1"/>
</dbReference>
<name>A0A5J4K827_9CHLR</name>
<dbReference type="InterPro" id="IPR018484">
    <property type="entry name" value="FGGY_N"/>
</dbReference>